<protein>
    <submittedName>
        <fullName evidence="2">Uncharacterized protein</fullName>
    </submittedName>
</protein>
<dbReference type="GO" id="GO:0010115">
    <property type="term" value="P:regulation of abscisic acid biosynthetic process"/>
    <property type="evidence" value="ECO:0007669"/>
    <property type="project" value="InterPro"/>
</dbReference>
<dbReference type="PANTHER" id="PTHR35098">
    <property type="entry name" value="EXPRESSED PROTEIN"/>
    <property type="match status" value="1"/>
</dbReference>
<reference evidence="2" key="2">
    <citation type="submission" date="2020-08" db="EMBL/GenBank/DDBJ databases">
        <title>Plant Genome Project.</title>
        <authorList>
            <person name="Zhang R.-G."/>
        </authorList>
    </citation>
    <scope>NUCLEOTIDE SEQUENCE</scope>
    <source>
        <strain evidence="2">Huo1</strain>
        <tissue evidence="2">Leaf</tissue>
    </source>
</reference>
<feature type="compositionally biased region" description="Basic and acidic residues" evidence="1">
    <location>
        <begin position="91"/>
        <end position="101"/>
    </location>
</feature>
<dbReference type="GO" id="GO:0009408">
    <property type="term" value="P:response to heat"/>
    <property type="evidence" value="ECO:0007669"/>
    <property type="project" value="InterPro"/>
</dbReference>
<evidence type="ECO:0000313" key="3">
    <source>
        <dbReference type="Proteomes" id="UP000298416"/>
    </source>
</evidence>
<evidence type="ECO:0000313" key="2">
    <source>
        <dbReference type="EMBL" id="KAG6405611.1"/>
    </source>
</evidence>
<proteinExistence type="predicted"/>
<reference evidence="2" key="1">
    <citation type="submission" date="2018-01" db="EMBL/GenBank/DDBJ databases">
        <authorList>
            <person name="Mao J.F."/>
        </authorList>
    </citation>
    <scope>NUCLEOTIDE SEQUENCE</scope>
    <source>
        <strain evidence="2">Huo1</strain>
        <tissue evidence="2">Leaf</tissue>
    </source>
</reference>
<dbReference type="InterPro" id="IPR040294">
    <property type="entry name" value="Nodulin-rel_1/2"/>
</dbReference>
<feature type="region of interest" description="Disordered" evidence="1">
    <location>
        <begin position="74"/>
        <end position="101"/>
    </location>
</feature>
<name>A0A8X8ZI39_SALSN</name>
<dbReference type="AlphaFoldDB" id="A0A8X8ZI39"/>
<sequence>MRSLPLPPFPTVLVMPSLSQFSNEPEKCDKAKTASSSADLLRVWKLDSTQGVVKYVDQAEGYLRQYGAPKSTLAAAEDKPAAETEIPSGGDMKKPEESGEVGDYAKKAEELLVGTGEKSGAEVGDRNFNVVDFIFQALCVICHNLWNSILTEMTFNYSSILRLDGYYNCGELDV</sequence>
<accession>A0A8X8ZI39</accession>
<dbReference type="PANTHER" id="PTHR35098:SF1">
    <property type="entry name" value="NODULIN-RELATED PROTEIN 2"/>
    <property type="match status" value="1"/>
</dbReference>
<evidence type="ECO:0000256" key="1">
    <source>
        <dbReference type="SAM" id="MobiDB-lite"/>
    </source>
</evidence>
<keyword evidence="3" id="KW-1185">Reference proteome</keyword>
<organism evidence="2">
    <name type="scientific">Salvia splendens</name>
    <name type="common">Scarlet sage</name>
    <dbReference type="NCBI Taxonomy" id="180675"/>
    <lineage>
        <taxon>Eukaryota</taxon>
        <taxon>Viridiplantae</taxon>
        <taxon>Streptophyta</taxon>
        <taxon>Embryophyta</taxon>
        <taxon>Tracheophyta</taxon>
        <taxon>Spermatophyta</taxon>
        <taxon>Magnoliopsida</taxon>
        <taxon>eudicotyledons</taxon>
        <taxon>Gunneridae</taxon>
        <taxon>Pentapetalae</taxon>
        <taxon>asterids</taxon>
        <taxon>lamiids</taxon>
        <taxon>Lamiales</taxon>
        <taxon>Lamiaceae</taxon>
        <taxon>Nepetoideae</taxon>
        <taxon>Mentheae</taxon>
        <taxon>Salviinae</taxon>
        <taxon>Salvia</taxon>
        <taxon>Salvia subgen. Calosphace</taxon>
        <taxon>core Calosphace</taxon>
    </lineage>
</organism>
<gene>
    <name evidence="2" type="ORF">SASPL_133203</name>
</gene>
<dbReference type="EMBL" id="PNBA02000012">
    <property type="protein sequence ID" value="KAG6405611.1"/>
    <property type="molecule type" value="Genomic_DNA"/>
</dbReference>
<dbReference type="Proteomes" id="UP000298416">
    <property type="component" value="Unassembled WGS sequence"/>
</dbReference>
<comment type="caution">
    <text evidence="2">The sequence shown here is derived from an EMBL/GenBank/DDBJ whole genome shotgun (WGS) entry which is preliminary data.</text>
</comment>